<name>A0A9X1WUR5_9BACL</name>
<keyword evidence="2" id="KW-1185">Reference proteome</keyword>
<accession>A0A9X1WUR5</accession>
<evidence type="ECO:0000313" key="2">
    <source>
        <dbReference type="Proteomes" id="UP001139347"/>
    </source>
</evidence>
<sequence length="52" mass="5407">MAATWFIDEPNAISMVTTALRIDAFAKPFLAIGLVLAGALQGAGDARCSARL</sequence>
<proteinExistence type="predicted"/>
<comment type="caution">
    <text evidence="1">The sequence shown here is derived from an EMBL/GenBank/DDBJ whole genome shotgun (WGS) entry which is preliminary data.</text>
</comment>
<dbReference type="EMBL" id="JALIRP010000004">
    <property type="protein sequence ID" value="MCJ8012244.1"/>
    <property type="molecule type" value="Genomic_DNA"/>
</dbReference>
<reference evidence="1" key="1">
    <citation type="submission" date="2022-04" db="EMBL/GenBank/DDBJ databases">
        <title>Paenibacillus mangrovi sp. nov., a novel endophytic bacterium isolated from bark of Kandelia candel.</title>
        <authorList>
            <person name="Tuo L."/>
        </authorList>
    </citation>
    <scope>NUCLEOTIDE SEQUENCE</scope>
    <source>
        <strain evidence="1">KQZ6P-2</strain>
    </source>
</reference>
<dbReference type="RefSeq" id="WP_244725464.1">
    <property type="nucleotide sequence ID" value="NZ_JALIRP010000004.1"/>
</dbReference>
<protein>
    <submittedName>
        <fullName evidence="1">Uncharacterized protein</fullName>
    </submittedName>
</protein>
<evidence type="ECO:0000313" key="1">
    <source>
        <dbReference type="EMBL" id="MCJ8012244.1"/>
    </source>
</evidence>
<dbReference type="AlphaFoldDB" id="A0A9X1WUR5"/>
<dbReference type="Proteomes" id="UP001139347">
    <property type="component" value="Unassembled WGS sequence"/>
</dbReference>
<gene>
    <name evidence="1" type="ORF">MUG84_10920</name>
</gene>
<organism evidence="1 2">
    <name type="scientific">Paenibacillus mangrovi</name>
    <dbReference type="NCBI Taxonomy" id="2931978"/>
    <lineage>
        <taxon>Bacteria</taxon>
        <taxon>Bacillati</taxon>
        <taxon>Bacillota</taxon>
        <taxon>Bacilli</taxon>
        <taxon>Bacillales</taxon>
        <taxon>Paenibacillaceae</taxon>
        <taxon>Paenibacillus</taxon>
    </lineage>
</organism>